<evidence type="ECO:0000256" key="1">
    <source>
        <dbReference type="ARBA" id="ARBA00005189"/>
    </source>
</evidence>
<dbReference type="SUPFAM" id="SSF69593">
    <property type="entry name" value="Glycerol-3-phosphate (1)-acyltransferase"/>
    <property type="match status" value="1"/>
</dbReference>
<reference evidence="5 6" key="1">
    <citation type="submission" date="2014-09" db="EMBL/GenBank/DDBJ databases">
        <title>Draft Genome Sequence of Porphyromonas macacae COT-192_OH2859.</title>
        <authorList>
            <person name="Wallis C."/>
            <person name="Deusch O."/>
            <person name="O'Flynn C."/>
            <person name="Davis I."/>
            <person name="Horsfall A."/>
            <person name="Kirkwood N."/>
            <person name="Harris S."/>
            <person name="Eisen J.A."/>
            <person name="Coil D.A."/>
            <person name="Darling A.E."/>
            <person name="Jospin G."/>
            <person name="Alexiev A."/>
        </authorList>
    </citation>
    <scope>NUCLEOTIDE SEQUENCE [LARGE SCALE GENOMIC DNA]</scope>
    <source>
        <strain evidence="6">COT-192 OH2859</strain>
    </source>
</reference>
<dbReference type="Proteomes" id="UP000030103">
    <property type="component" value="Unassembled WGS sequence"/>
</dbReference>
<evidence type="ECO:0000256" key="3">
    <source>
        <dbReference type="ARBA" id="ARBA00023315"/>
    </source>
</evidence>
<evidence type="ECO:0000256" key="2">
    <source>
        <dbReference type="ARBA" id="ARBA00022679"/>
    </source>
</evidence>
<dbReference type="AlphaFoldDB" id="A0A0A2EFF1"/>
<dbReference type="EMBL" id="JRFA01000008">
    <property type="protein sequence ID" value="KGN75164.1"/>
    <property type="molecule type" value="Genomic_DNA"/>
</dbReference>
<feature type="domain" description="Phospholipid/glycerol acyltransferase" evidence="4">
    <location>
        <begin position="28"/>
        <end position="140"/>
    </location>
</feature>
<name>A0A0A2EFF1_9PORP</name>
<dbReference type="InterPro" id="IPR002123">
    <property type="entry name" value="Plipid/glycerol_acylTrfase"/>
</dbReference>
<comment type="caution">
    <text evidence="5">The sequence shown here is derived from an EMBL/GenBank/DDBJ whole genome shotgun (WGS) entry which is preliminary data.</text>
</comment>
<keyword evidence="6" id="KW-1185">Reference proteome</keyword>
<keyword evidence="2 5" id="KW-0808">Transferase</keyword>
<sequence length="183" mass="21023">MKHLSKWILNRLGWTLLDIEGAHPASSIICVAPHTSNCDFFLGKLYYWAMGRKAGFLMKKEWFFFPLGFVLRAMGGVPINRSRSGSTVSRVQHFFSAKTDRHIAITPEGTRKQTERWHKGFWHIAKGANVPIQLAVIDYKKKELGIFEVFHPTDDPDADLAYIQSKYHAEQARFPEKFAKTVK</sequence>
<dbReference type="OrthoDB" id="9796839at2"/>
<gene>
    <name evidence="5" type="ORF">HQ47_02125</name>
</gene>
<keyword evidence="3 5" id="KW-0012">Acyltransferase</keyword>
<accession>A0A0A2EFF1</accession>
<dbReference type="RefSeq" id="WP_036872981.1">
    <property type="nucleotide sequence ID" value="NZ_JASBZX010000006.1"/>
</dbReference>
<evidence type="ECO:0000313" key="5">
    <source>
        <dbReference type="EMBL" id="KGN75164.1"/>
    </source>
</evidence>
<organism evidence="5 6">
    <name type="scientific">Porphyromonas macacae</name>
    <dbReference type="NCBI Taxonomy" id="28115"/>
    <lineage>
        <taxon>Bacteria</taxon>
        <taxon>Pseudomonadati</taxon>
        <taxon>Bacteroidota</taxon>
        <taxon>Bacteroidia</taxon>
        <taxon>Bacteroidales</taxon>
        <taxon>Porphyromonadaceae</taxon>
        <taxon>Porphyromonas</taxon>
    </lineage>
</organism>
<dbReference type="STRING" id="28115.HQ47_02125"/>
<protein>
    <submittedName>
        <fullName evidence="5">Acyltransferase</fullName>
    </submittedName>
</protein>
<dbReference type="Pfam" id="PF01553">
    <property type="entry name" value="Acyltransferase"/>
    <property type="match status" value="1"/>
</dbReference>
<dbReference type="GO" id="GO:0003841">
    <property type="term" value="F:1-acylglycerol-3-phosphate O-acyltransferase activity"/>
    <property type="evidence" value="ECO:0007669"/>
    <property type="project" value="TreeGrafter"/>
</dbReference>
<dbReference type="eggNOG" id="COG0204">
    <property type="taxonomic scope" value="Bacteria"/>
</dbReference>
<dbReference type="PANTHER" id="PTHR10434:SF9">
    <property type="entry name" value="PHOSPHOLIPID_GLYCEROL ACYLTRANSFERASE DOMAIN-CONTAINING PROTEIN"/>
    <property type="match status" value="1"/>
</dbReference>
<evidence type="ECO:0000313" key="6">
    <source>
        <dbReference type="Proteomes" id="UP000030103"/>
    </source>
</evidence>
<dbReference type="PANTHER" id="PTHR10434">
    <property type="entry name" value="1-ACYL-SN-GLYCEROL-3-PHOSPHATE ACYLTRANSFERASE"/>
    <property type="match status" value="1"/>
</dbReference>
<evidence type="ECO:0000259" key="4">
    <source>
        <dbReference type="SMART" id="SM00563"/>
    </source>
</evidence>
<dbReference type="SMART" id="SM00563">
    <property type="entry name" value="PlsC"/>
    <property type="match status" value="1"/>
</dbReference>
<proteinExistence type="predicted"/>
<comment type="pathway">
    <text evidence="1">Lipid metabolism.</text>
</comment>
<dbReference type="GO" id="GO:0006654">
    <property type="term" value="P:phosphatidic acid biosynthetic process"/>
    <property type="evidence" value="ECO:0007669"/>
    <property type="project" value="TreeGrafter"/>
</dbReference>